<comment type="function">
    <text evidence="9">This promotes the activity of RNA polymerase II.</text>
</comment>
<dbReference type="EMBL" id="NIVC01000022">
    <property type="protein sequence ID" value="PAA93749.1"/>
    <property type="molecule type" value="Genomic_DNA"/>
</dbReference>
<evidence type="ECO:0000259" key="11">
    <source>
        <dbReference type="PROSITE" id="PS50172"/>
    </source>
</evidence>
<dbReference type="SMART" id="SM00577">
    <property type="entry name" value="CPDc"/>
    <property type="match status" value="1"/>
</dbReference>
<dbReference type="PANTHER" id="PTHR23081:SF36">
    <property type="entry name" value="RNA POLYMERASE II SUBUNIT A C-TERMINAL DOMAIN PHOSPHATASE"/>
    <property type="match status" value="1"/>
</dbReference>
<dbReference type="CDD" id="cd17729">
    <property type="entry name" value="BRCT_CTDP1"/>
    <property type="match status" value="1"/>
</dbReference>
<dbReference type="Pfam" id="PF00533">
    <property type="entry name" value="BRCT"/>
    <property type="match status" value="1"/>
</dbReference>
<feature type="compositionally biased region" description="Acidic residues" evidence="10">
    <location>
        <begin position="693"/>
        <end position="703"/>
    </location>
</feature>
<comment type="caution">
    <text evidence="13">The sequence shown here is derived from an EMBL/GenBank/DDBJ whole genome shotgun (WGS) entry which is preliminary data.</text>
</comment>
<dbReference type="InterPro" id="IPR001357">
    <property type="entry name" value="BRCT_dom"/>
</dbReference>
<keyword evidence="3 9" id="KW-0378">Hydrolase</keyword>
<feature type="domain" description="BRCT" evidence="11">
    <location>
        <begin position="394"/>
        <end position="500"/>
    </location>
</feature>
<organism evidence="13 14">
    <name type="scientific">Macrostomum lignano</name>
    <dbReference type="NCBI Taxonomy" id="282301"/>
    <lineage>
        <taxon>Eukaryota</taxon>
        <taxon>Metazoa</taxon>
        <taxon>Spiralia</taxon>
        <taxon>Lophotrochozoa</taxon>
        <taxon>Platyhelminthes</taxon>
        <taxon>Rhabditophora</taxon>
        <taxon>Macrostomorpha</taxon>
        <taxon>Macrostomida</taxon>
        <taxon>Macrostomidae</taxon>
        <taxon>Macrostomum</taxon>
    </lineage>
</organism>
<dbReference type="GO" id="GO:0005634">
    <property type="term" value="C:nucleus"/>
    <property type="evidence" value="ECO:0007669"/>
    <property type="project" value="UniProtKB-SubCell"/>
</dbReference>
<dbReference type="InterPro" id="IPR036420">
    <property type="entry name" value="BRCT_dom_sf"/>
</dbReference>
<evidence type="ECO:0000256" key="4">
    <source>
        <dbReference type="ARBA" id="ARBA00022912"/>
    </source>
</evidence>
<dbReference type="Proteomes" id="UP000215902">
    <property type="component" value="Unassembled WGS sequence"/>
</dbReference>
<feature type="compositionally biased region" description="Low complexity" evidence="10">
    <location>
        <begin position="321"/>
        <end position="330"/>
    </location>
</feature>
<dbReference type="PANTHER" id="PTHR23081">
    <property type="entry name" value="RNA POLYMERASE II CTD PHOSPHATASE"/>
    <property type="match status" value="1"/>
</dbReference>
<evidence type="ECO:0000256" key="7">
    <source>
        <dbReference type="ARBA" id="ARBA00047761"/>
    </source>
</evidence>
<feature type="compositionally biased region" description="Acidic residues" evidence="10">
    <location>
        <begin position="749"/>
        <end position="772"/>
    </location>
</feature>
<feature type="compositionally biased region" description="Basic and acidic residues" evidence="10">
    <location>
        <begin position="718"/>
        <end position="731"/>
    </location>
</feature>
<dbReference type="InterPro" id="IPR036412">
    <property type="entry name" value="HAD-like_sf"/>
</dbReference>
<feature type="region of interest" description="Disordered" evidence="10">
    <location>
        <begin position="515"/>
        <end position="787"/>
    </location>
</feature>
<dbReference type="EC" id="3.1.3.16" evidence="2 9"/>
<evidence type="ECO:0000256" key="8">
    <source>
        <dbReference type="ARBA" id="ARBA00048336"/>
    </source>
</evidence>
<comment type="catalytic activity">
    <reaction evidence="7 9">
        <text>O-phospho-L-seryl-[protein] + H2O = L-seryl-[protein] + phosphate</text>
        <dbReference type="Rhea" id="RHEA:20629"/>
        <dbReference type="Rhea" id="RHEA-COMP:9863"/>
        <dbReference type="Rhea" id="RHEA-COMP:11604"/>
        <dbReference type="ChEBI" id="CHEBI:15377"/>
        <dbReference type="ChEBI" id="CHEBI:29999"/>
        <dbReference type="ChEBI" id="CHEBI:43474"/>
        <dbReference type="ChEBI" id="CHEBI:83421"/>
        <dbReference type="EC" id="3.1.3.16"/>
    </reaction>
</comment>
<feature type="domain" description="FCP1 homology" evidence="12">
    <location>
        <begin position="137"/>
        <end position="300"/>
    </location>
</feature>
<evidence type="ECO:0000259" key="12">
    <source>
        <dbReference type="PROSITE" id="PS50969"/>
    </source>
</evidence>
<feature type="compositionally biased region" description="Basic and acidic residues" evidence="10">
    <location>
        <begin position="308"/>
        <end position="320"/>
    </location>
</feature>
<proteinExistence type="predicted"/>
<dbReference type="InterPro" id="IPR039189">
    <property type="entry name" value="Fcp1"/>
</dbReference>
<feature type="compositionally biased region" description="Basic residues" evidence="10">
    <location>
        <begin position="665"/>
        <end position="677"/>
    </location>
</feature>
<keyword evidence="14" id="KW-1185">Reference proteome</keyword>
<feature type="compositionally biased region" description="Basic and acidic residues" evidence="10">
    <location>
        <begin position="515"/>
        <end position="524"/>
    </location>
</feature>
<dbReference type="PROSITE" id="PS50969">
    <property type="entry name" value="FCP1"/>
    <property type="match status" value="1"/>
</dbReference>
<dbReference type="InterPro" id="IPR023214">
    <property type="entry name" value="HAD_sf"/>
</dbReference>
<dbReference type="Gene3D" id="1.10.287.10">
    <property type="entry name" value="S15/NS1, RNA-binding"/>
    <property type="match status" value="1"/>
</dbReference>
<dbReference type="GO" id="GO:0008420">
    <property type="term" value="F:RNA polymerase II CTD heptapeptide repeat phosphatase activity"/>
    <property type="evidence" value="ECO:0007669"/>
    <property type="project" value="UniProtKB-UniRule"/>
</dbReference>
<evidence type="ECO:0000256" key="10">
    <source>
        <dbReference type="SAM" id="MobiDB-lite"/>
    </source>
</evidence>
<evidence type="ECO:0000256" key="9">
    <source>
        <dbReference type="RuleBase" id="RU366066"/>
    </source>
</evidence>
<dbReference type="InterPro" id="IPR011947">
    <property type="entry name" value="FCP1_euk"/>
</dbReference>
<feature type="region of interest" description="Disordered" evidence="10">
    <location>
        <begin position="362"/>
        <end position="389"/>
    </location>
</feature>
<gene>
    <name evidence="13" type="ORF">BOX15_Mlig028970g1</name>
</gene>
<feature type="compositionally biased region" description="Low complexity" evidence="10">
    <location>
        <begin position="623"/>
        <end position="634"/>
    </location>
</feature>
<accession>A0A267H867</accession>
<evidence type="ECO:0000256" key="1">
    <source>
        <dbReference type="ARBA" id="ARBA00004123"/>
    </source>
</evidence>
<dbReference type="AlphaFoldDB" id="A0A267H867"/>
<dbReference type="SUPFAM" id="SSF56784">
    <property type="entry name" value="HAD-like"/>
    <property type="match status" value="1"/>
</dbReference>
<dbReference type="SUPFAM" id="SSF52113">
    <property type="entry name" value="BRCT domain"/>
    <property type="match status" value="1"/>
</dbReference>
<dbReference type="CDD" id="cd07521">
    <property type="entry name" value="HAD_FCP1-like"/>
    <property type="match status" value="1"/>
</dbReference>
<feature type="non-terminal residue" evidence="13">
    <location>
        <position position="1"/>
    </location>
</feature>
<dbReference type="Gene3D" id="3.40.50.1000">
    <property type="entry name" value="HAD superfamily/HAD-like"/>
    <property type="match status" value="1"/>
</dbReference>
<comment type="catalytic activity">
    <reaction evidence="8 9">
        <text>O-phospho-L-threonyl-[protein] + H2O = L-threonyl-[protein] + phosphate</text>
        <dbReference type="Rhea" id="RHEA:47004"/>
        <dbReference type="Rhea" id="RHEA-COMP:11060"/>
        <dbReference type="Rhea" id="RHEA-COMP:11605"/>
        <dbReference type="ChEBI" id="CHEBI:15377"/>
        <dbReference type="ChEBI" id="CHEBI:30013"/>
        <dbReference type="ChEBI" id="CHEBI:43474"/>
        <dbReference type="ChEBI" id="CHEBI:61977"/>
        <dbReference type="EC" id="3.1.3.16"/>
    </reaction>
</comment>
<feature type="compositionally biased region" description="Low complexity" evidence="10">
    <location>
        <begin position="647"/>
        <end position="658"/>
    </location>
</feature>
<evidence type="ECO:0000313" key="14">
    <source>
        <dbReference type="Proteomes" id="UP000215902"/>
    </source>
</evidence>
<keyword evidence="4" id="KW-0904">Protein phosphatase</keyword>
<dbReference type="Pfam" id="PF03031">
    <property type="entry name" value="NIF"/>
    <property type="match status" value="1"/>
</dbReference>
<evidence type="ECO:0000313" key="13">
    <source>
        <dbReference type="EMBL" id="PAA93749.1"/>
    </source>
</evidence>
<sequence>AVHRHLGPDCRAPRAMAREAGSICEPHRLARPVAHLGRQGAAPVPAQRRPHCPPSGVGRFSGEAWRRRLRAGAVRALHRDEGPLRECGQNLRTENGAPGERRQSALATVAMVHCIPELHVSQGRAECLAAEDEDLLLKQRKLVLLVDLDQTVIHTTTQNVPPKLAKVHHFQLKPPVWYHTRVRPGVEEFLARISSLYELHIISFGNRPYAHKIASLIDPEKRYFSHRILSRDECYNPLTKTANLKSLFPRGDHMIVIIDDRDEVWDSMPSLIHVKPYQFFEGTEDINCPPGSAVPASKADPMDLVEKAMEHQHPQPEKQQEQQPQDPNQPIEWPDNDRYLHRLADILTDIHSEYYSRLDASTGADGGGGGDSATAATASTKAKPPESRQVCTELRGQVLRGCRLVFSGLFPTSLPPEKSKAYQIATGLGAEVQADVQLGSKVAQDSRTTHLVAAKSGTSKFHRARKAQSESPDGCSIVNPEWLWTCYYEWRRCPEADFPVVADVDYLGLRRDSRQRRDSEVKRYKSDRKRRRQESLVVTPEEATAKEDGDEETENSGAATAAATALSVSKEAPPAAPPAASSSGGGSSQQRRFELADNPLLSMSPSDLRSLQDEVDAELEGISSSSSSSSSSSKSEARLRRKVLRFSSGEASGKSVASGGSGGTSKRKLAKKMKELKRRGGDGKRAAAAAADSTDDEEDEEESGGSMENGAGAAAAPGEDRDWGEGCKEGYDYADAEANFHVLGGDVDSSTDEGEDQDDEDDDEDDEADSIEAGERRRRRRKREWRR</sequence>
<evidence type="ECO:0000256" key="5">
    <source>
        <dbReference type="ARBA" id="ARBA00023242"/>
    </source>
</evidence>
<name>A0A267H867_9PLAT</name>
<dbReference type="Gene3D" id="3.40.50.10190">
    <property type="entry name" value="BRCT domain"/>
    <property type="match status" value="1"/>
</dbReference>
<feature type="compositionally biased region" description="Basic residues" evidence="10">
    <location>
        <begin position="776"/>
        <end position="787"/>
    </location>
</feature>
<dbReference type="SMART" id="SM00292">
    <property type="entry name" value="BRCT"/>
    <property type="match status" value="1"/>
</dbReference>
<dbReference type="PROSITE" id="PS50172">
    <property type="entry name" value="BRCT"/>
    <property type="match status" value="1"/>
</dbReference>
<keyword evidence="5 9" id="KW-0539">Nucleus</keyword>
<dbReference type="FunFam" id="3.40.50.10190:FF:000007">
    <property type="entry name" value="RNA polymerase II subunit A C-terminal domain phosphatase"/>
    <property type="match status" value="1"/>
</dbReference>
<comment type="subcellular location">
    <subcellularLocation>
        <location evidence="1 9">Nucleus</location>
    </subcellularLocation>
</comment>
<dbReference type="NCBIfam" id="TIGR02250">
    <property type="entry name" value="FCP1_euk"/>
    <property type="match status" value="1"/>
</dbReference>
<protein>
    <recommendedName>
        <fullName evidence="6 9">RNA polymerase II subunit A C-terminal domain phosphatase</fullName>
        <ecNumber evidence="2 9">3.1.3.16</ecNumber>
    </recommendedName>
</protein>
<dbReference type="InterPro" id="IPR004274">
    <property type="entry name" value="FCP1_dom"/>
</dbReference>
<evidence type="ECO:0000256" key="2">
    <source>
        <dbReference type="ARBA" id="ARBA00013081"/>
    </source>
</evidence>
<dbReference type="STRING" id="282301.A0A267H867"/>
<reference evidence="13 14" key="1">
    <citation type="submission" date="2017-06" db="EMBL/GenBank/DDBJ databases">
        <title>A platform for efficient transgenesis in Macrostomum lignano, a flatworm model organism for stem cell research.</title>
        <authorList>
            <person name="Berezikov E."/>
        </authorList>
    </citation>
    <scope>NUCLEOTIDE SEQUENCE [LARGE SCALE GENOMIC DNA]</scope>
    <source>
        <strain evidence="13">DV1</strain>
        <tissue evidence="13">Whole organism</tissue>
    </source>
</reference>
<dbReference type="OrthoDB" id="10249888at2759"/>
<evidence type="ECO:0000256" key="3">
    <source>
        <dbReference type="ARBA" id="ARBA00022801"/>
    </source>
</evidence>
<evidence type="ECO:0000256" key="6">
    <source>
        <dbReference type="ARBA" id="ARBA00040602"/>
    </source>
</evidence>
<feature type="compositionally biased region" description="Low complexity" evidence="10">
    <location>
        <begin position="704"/>
        <end position="717"/>
    </location>
</feature>
<feature type="region of interest" description="Disordered" evidence="10">
    <location>
        <begin position="308"/>
        <end position="335"/>
    </location>
</feature>